<name>A0AA38WCC0_9ASTR</name>
<evidence type="ECO:0000313" key="1">
    <source>
        <dbReference type="EMBL" id="KAJ9556207.1"/>
    </source>
</evidence>
<sequence>MDSPPKCTRYNCNHLRACILGTKCKLAGHTTRYYRKVRKVKKGGKVCYECGCPDHFKDRCPMLNRGSISTKRRNKATYTSSYDQLLNNSYKCCRLKVAQIFDRVANIGRDPRLRLLLGVKS</sequence>
<evidence type="ECO:0000313" key="2">
    <source>
        <dbReference type="Proteomes" id="UP001172457"/>
    </source>
</evidence>
<proteinExistence type="predicted"/>
<comment type="caution">
    <text evidence="1">The sequence shown here is derived from an EMBL/GenBank/DDBJ whole genome shotgun (WGS) entry which is preliminary data.</text>
</comment>
<dbReference type="EMBL" id="JARYMX010000003">
    <property type="protein sequence ID" value="KAJ9556207.1"/>
    <property type="molecule type" value="Genomic_DNA"/>
</dbReference>
<reference evidence="1" key="1">
    <citation type="submission" date="2023-03" db="EMBL/GenBank/DDBJ databases">
        <title>Chromosome-scale reference genome and RAD-based genetic map of yellow starthistle (Centaurea solstitialis) reveal putative structural variation and QTLs associated with invader traits.</title>
        <authorList>
            <person name="Reatini B."/>
            <person name="Cang F.A."/>
            <person name="Jiang Q."/>
            <person name="Mckibben M.T.W."/>
            <person name="Barker M.S."/>
            <person name="Rieseberg L.H."/>
            <person name="Dlugosch K.M."/>
        </authorList>
    </citation>
    <scope>NUCLEOTIDE SEQUENCE</scope>
    <source>
        <strain evidence="1">CAN-66</strain>
        <tissue evidence="1">Leaf</tissue>
    </source>
</reference>
<protein>
    <recommendedName>
        <fullName evidence="3">CCHC-type domain-containing protein</fullName>
    </recommendedName>
</protein>
<dbReference type="Gene3D" id="4.10.60.10">
    <property type="entry name" value="Zinc finger, CCHC-type"/>
    <property type="match status" value="1"/>
</dbReference>
<organism evidence="1 2">
    <name type="scientific">Centaurea solstitialis</name>
    <name type="common">yellow star-thistle</name>
    <dbReference type="NCBI Taxonomy" id="347529"/>
    <lineage>
        <taxon>Eukaryota</taxon>
        <taxon>Viridiplantae</taxon>
        <taxon>Streptophyta</taxon>
        <taxon>Embryophyta</taxon>
        <taxon>Tracheophyta</taxon>
        <taxon>Spermatophyta</taxon>
        <taxon>Magnoliopsida</taxon>
        <taxon>eudicotyledons</taxon>
        <taxon>Gunneridae</taxon>
        <taxon>Pentapetalae</taxon>
        <taxon>asterids</taxon>
        <taxon>campanulids</taxon>
        <taxon>Asterales</taxon>
        <taxon>Asteraceae</taxon>
        <taxon>Carduoideae</taxon>
        <taxon>Cardueae</taxon>
        <taxon>Centaureinae</taxon>
        <taxon>Centaurea</taxon>
    </lineage>
</organism>
<dbReference type="AlphaFoldDB" id="A0AA38WCC0"/>
<accession>A0AA38WCC0</accession>
<evidence type="ECO:0008006" key="3">
    <source>
        <dbReference type="Google" id="ProtNLM"/>
    </source>
</evidence>
<keyword evidence="2" id="KW-1185">Reference proteome</keyword>
<gene>
    <name evidence="1" type="ORF">OSB04_010821</name>
</gene>
<dbReference type="Proteomes" id="UP001172457">
    <property type="component" value="Chromosome 3"/>
</dbReference>